<reference evidence="2" key="1">
    <citation type="submission" date="2021-01" db="EMBL/GenBank/DDBJ databases">
        <title>Whole genome shotgun sequence of Actinoplanes tereljensis NBRC 105297.</title>
        <authorList>
            <person name="Komaki H."/>
            <person name="Tamura T."/>
        </authorList>
    </citation>
    <scope>NUCLEOTIDE SEQUENCE</scope>
    <source>
        <strain evidence="2">NBRC 105297</strain>
    </source>
</reference>
<dbReference type="Proteomes" id="UP000623608">
    <property type="component" value="Unassembled WGS sequence"/>
</dbReference>
<keyword evidence="1" id="KW-0472">Membrane</keyword>
<dbReference type="RefSeq" id="WP_203807075.1">
    <property type="nucleotide sequence ID" value="NZ_BOMY01000023.1"/>
</dbReference>
<protein>
    <submittedName>
        <fullName evidence="2">Uncharacterized protein</fullName>
    </submittedName>
</protein>
<gene>
    <name evidence="2" type="ORF">Ate02nite_36730</name>
</gene>
<feature type="transmembrane region" description="Helical" evidence="1">
    <location>
        <begin position="6"/>
        <end position="30"/>
    </location>
</feature>
<dbReference type="AlphaFoldDB" id="A0A919TS25"/>
<keyword evidence="1" id="KW-0812">Transmembrane</keyword>
<evidence type="ECO:0000313" key="2">
    <source>
        <dbReference type="EMBL" id="GIF20943.1"/>
    </source>
</evidence>
<organism evidence="2 3">
    <name type="scientific">Paractinoplanes tereljensis</name>
    <dbReference type="NCBI Taxonomy" id="571912"/>
    <lineage>
        <taxon>Bacteria</taxon>
        <taxon>Bacillati</taxon>
        <taxon>Actinomycetota</taxon>
        <taxon>Actinomycetes</taxon>
        <taxon>Micromonosporales</taxon>
        <taxon>Micromonosporaceae</taxon>
        <taxon>Paractinoplanes</taxon>
    </lineage>
</organism>
<accession>A0A919TS25</accession>
<keyword evidence="1" id="KW-1133">Transmembrane helix</keyword>
<proteinExistence type="predicted"/>
<sequence length="48" mass="5003">MHTGGWGWWVIAAIFAVAALAVFPAVFSVAGPRASPEAQRTTVTGQFA</sequence>
<name>A0A919TS25_9ACTN</name>
<evidence type="ECO:0000256" key="1">
    <source>
        <dbReference type="SAM" id="Phobius"/>
    </source>
</evidence>
<evidence type="ECO:0000313" key="3">
    <source>
        <dbReference type="Proteomes" id="UP000623608"/>
    </source>
</evidence>
<comment type="caution">
    <text evidence="2">The sequence shown here is derived from an EMBL/GenBank/DDBJ whole genome shotgun (WGS) entry which is preliminary data.</text>
</comment>
<keyword evidence="3" id="KW-1185">Reference proteome</keyword>
<dbReference type="EMBL" id="BOMY01000023">
    <property type="protein sequence ID" value="GIF20943.1"/>
    <property type="molecule type" value="Genomic_DNA"/>
</dbReference>